<proteinExistence type="predicted"/>
<evidence type="ECO:0000313" key="3">
    <source>
        <dbReference type="EMBL" id="OAG09453.1"/>
    </source>
</evidence>
<dbReference type="PANTHER" id="PTHR47585">
    <property type="match status" value="1"/>
</dbReference>
<reference evidence="3 4" key="1">
    <citation type="submission" date="2016-05" db="EMBL/GenBank/DDBJ databases">
        <title>Comparative analysis of secretome profiles of manganese(II)-oxidizing ascomycete fungi.</title>
        <authorList>
            <consortium name="DOE Joint Genome Institute"/>
            <person name="Zeiner C.A."/>
            <person name="Purvine S.O."/>
            <person name="Zink E.M."/>
            <person name="Wu S."/>
            <person name="Pasa-Tolic L."/>
            <person name="Chaput D.L."/>
            <person name="Haridas S."/>
            <person name="Grigoriev I.V."/>
            <person name="Santelli C.M."/>
            <person name="Hansel C.M."/>
        </authorList>
    </citation>
    <scope>NUCLEOTIDE SEQUENCE [LARGE SCALE GENOMIC DNA]</scope>
    <source>
        <strain evidence="3 4">AP3s5-JAC2a</strain>
    </source>
</reference>
<dbReference type="PANTHER" id="PTHR47585:SF2">
    <property type="entry name" value="DUF1446 DOMAIN PROTEIN (AFU_ORTHOLOGUE AFUA_6G11420)"/>
    <property type="match status" value="1"/>
</dbReference>
<gene>
    <name evidence="3" type="ORF">CC84DRAFT_1172026</name>
</gene>
<keyword evidence="4" id="KW-1185">Reference proteome</keyword>
<dbReference type="RefSeq" id="XP_018039818.1">
    <property type="nucleotide sequence ID" value="XM_018179946.1"/>
</dbReference>
<dbReference type="InParanoid" id="A0A177CPK4"/>
<dbReference type="Pfam" id="PF07287">
    <property type="entry name" value="AtuA"/>
    <property type="match status" value="1"/>
</dbReference>
<evidence type="ECO:0000259" key="2">
    <source>
        <dbReference type="Pfam" id="PF23544"/>
    </source>
</evidence>
<feature type="domain" description="AtuA-like ferredoxin-fold" evidence="2">
    <location>
        <begin position="518"/>
        <end position="616"/>
    </location>
</feature>
<evidence type="ECO:0000259" key="1">
    <source>
        <dbReference type="Pfam" id="PF07287"/>
    </source>
</evidence>
<dbReference type="GeneID" id="28763432"/>
<feature type="domain" description="Acyclic terpene utilisation N-terminal" evidence="1">
    <location>
        <begin position="16"/>
        <end position="470"/>
    </location>
</feature>
<accession>A0A177CPK4</accession>
<dbReference type="Proteomes" id="UP000077069">
    <property type="component" value="Unassembled WGS sequence"/>
</dbReference>
<protein>
    <submittedName>
        <fullName evidence="3">DUF1446-domain-containing protein</fullName>
    </submittedName>
</protein>
<dbReference type="InterPro" id="IPR056362">
    <property type="entry name" value="AtuA-like_ferredoxin_dom"/>
</dbReference>
<name>A0A177CPK4_9PLEO</name>
<dbReference type="OrthoDB" id="10265871at2759"/>
<dbReference type="Pfam" id="PF23544">
    <property type="entry name" value="AtuA_ferredoxin"/>
    <property type="match status" value="1"/>
</dbReference>
<dbReference type="InterPro" id="IPR010839">
    <property type="entry name" value="AtuA_N"/>
</dbReference>
<evidence type="ECO:0000313" key="4">
    <source>
        <dbReference type="Proteomes" id="UP000077069"/>
    </source>
</evidence>
<sequence length="628" mass="69401">MTINGSTTGEMAKRAIRIGGASGGFTDRVRAISRLASDPSIDAIVGDWLSENVMTGYGAGKEARRKLEKERGYPFTFDEKRQDAHFASTFLQCFEPAIGMLRKNGAKLVVNAGANDTEVLAEVVRRLCLEREGWQARVAWVEGDEVTDRFRDLAAQGHVFKNLCDGRTLKEWGYEPLCAQAYLGSLGISEALKQGADIVICGRVSDAAPTIGLSAWWHSWKSDDWNQLAGALIAGHLIECSAFITGGYYSGFKDLMKSKKHLNLGFPIAEVEASGQCVIAKEPNTGGIVNTETVTSQLVYEISGPLYLNSDVVAILENVSLAQLGTDRVRVSGITGLPPPATTRVGVTAHGGYQAEWHFYLVGLDMQEKVRWMEEQARHAIGEEIIGEGVGVGTQDGNTADLRIFAQGPRKELFDGGDPDGFARKLYETVLQSCPGVSRPNDLRQSAPKPYWEYFPTLIPQSVCKHQVHLLFTPSTPDIQMPIPIALPLDTADYGPQRSYNSENPAPLDSFGPTTLAPLGYVTLSRSGDKASDANIGLFVRRDDEWEWLRSFLTVETFRELLGKDWRGGRIDRFEMENLRVVHFLIKNHLDRGYNSGSGIDTLAKNLGEWIRCRRVQVPDRFLERGRI</sequence>
<dbReference type="AlphaFoldDB" id="A0A177CPK4"/>
<organism evidence="3 4">
    <name type="scientific">Paraphaeosphaeria sporulosa</name>
    <dbReference type="NCBI Taxonomy" id="1460663"/>
    <lineage>
        <taxon>Eukaryota</taxon>
        <taxon>Fungi</taxon>
        <taxon>Dikarya</taxon>
        <taxon>Ascomycota</taxon>
        <taxon>Pezizomycotina</taxon>
        <taxon>Dothideomycetes</taxon>
        <taxon>Pleosporomycetidae</taxon>
        <taxon>Pleosporales</taxon>
        <taxon>Massarineae</taxon>
        <taxon>Didymosphaeriaceae</taxon>
        <taxon>Paraphaeosphaeria</taxon>
    </lineage>
</organism>
<dbReference type="EMBL" id="KV441549">
    <property type="protein sequence ID" value="OAG09453.1"/>
    <property type="molecule type" value="Genomic_DNA"/>
</dbReference>